<comment type="caution">
    <text evidence="3">The sequence shown here is derived from an EMBL/GenBank/DDBJ whole genome shotgun (WGS) entry which is preliminary data.</text>
</comment>
<evidence type="ECO:0000313" key="3">
    <source>
        <dbReference type="EMBL" id="KRY26732.1"/>
    </source>
</evidence>
<dbReference type="EMBL" id="JYDH01000386">
    <property type="protein sequence ID" value="KRY26577.1"/>
    <property type="molecule type" value="Genomic_DNA"/>
</dbReference>
<evidence type="ECO:0000313" key="4">
    <source>
        <dbReference type="Proteomes" id="UP000054776"/>
    </source>
</evidence>
<protein>
    <submittedName>
        <fullName evidence="3">Uncharacterized protein</fullName>
    </submittedName>
</protein>
<reference evidence="3 4" key="1">
    <citation type="submission" date="2015-01" db="EMBL/GenBank/DDBJ databases">
        <title>Evolution of Trichinella species and genotypes.</title>
        <authorList>
            <person name="Korhonen P.K."/>
            <person name="Edoardo P."/>
            <person name="Giuseppe L.R."/>
            <person name="Gasser R.B."/>
        </authorList>
    </citation>
    <scope>NUCLEOTIDE SEQUENCE [LARGE SCALE GENOMIC DNA]</scope>
    <source>
        <strain evidence="3">ISS3</strain>
    </source>
</reference>
<dbReference type="EMBL" id="JYDH01000350">
    <property type="protein sequence ID" value="KRY26732.1"/>
    <property type="molecule type" value="Genomic_DNA"/>
</dbReference>
<accession>A0A0V1AR07</accession>
<dbReference type="Proteomes" id="UP000054776">
    <property type="component" value="Unassembled WGS sequence"/>
</dbReference>
<keyword evidence="4" id="KW-1185">Reference proteome</keyword>
<dbReference type="AlphaFoldDB" id="A0A0V1AR07"/>
<evidence type="ECO:0000313" key="2">
    <source>
        <dbReference type="EMBL" id="KRY26577.1"/>
    </source>
</evidence>
<organism evidence="3 4">
    <name type="scientific">Trichinella spiralis</name>
    <name type="common">Trichina worm</name>
    <dbReference type="NCBI Taxonomy" id="6334"/>
    <lineage>
        <taxon>Eukaryota</taxon>
        <taxon>Metazoa</taxon>
        <taxon>Ecdysozoa</taxon>
        <taxon>Nematoda</taxon>
        <taxon>Enoplea</taxon>
        <taxon>Dorylaimia</taxon>
        <taxon>Trichinellida</taxon>
        <taxon>Trichinellidae</taxon>
        <taxon>Trichinella</taxon>
    </lineage>
</organism>
<proteinExistence type="predicted"/>
<name>A0A0V1AR07_TRISP</name>
<gene>
    <name evidence="3" type="ORF">T01_11183</name>
    <name evidence="1" type="ORF">T01_12308</name>
    <name evidence="2" type="ORF">T01_4354</name>
</gene>
<evidence type="ECO:0000313" key="1">
    <source>
        <dbReference type="EMBL" id="KRY26569.1"/>
    </source>
</evidence>
<sequence>MQPVDISYTNTRSALRCFIALLIKNCTWSIVLICHFGDSASVRRITLYFLGSIKHKLHEFAYYLGITVSWPRSTRAGRSSATLCTGHFERLTLDAYRDYQALPFVQLQLALKQFN</sequence>
<dbReference type="InParanoid" id="A0A0V1AR07"/>
<dbReference type="EMBL" id="JYDH01000388">
    <property type="protein sequence ID" value="KRY26569.1"/>
    <property type="molecule type" value="Genomic_DNA"/>
</dbReference>